<accession>R8GWR8</accession>
<evidence type="ECO:0000256" key="8">
    <source>
        <dbReference type="ARBA" id="ARBA00022825"/>
    </source>
</evidence>
<evidence type="ECO:0000256" key="3">
    <source>
        <dbReference type="ARBA" id="ARBA00011073"/>
    </source>
</evidence>
<gene>
    <name evidence="12" type="ORF">IIC_06196</name>
</gene>
<evidence type="ECO:0000313" key="13">
    <source>
        <dbReference type="Proteomes" id="UP000014040"/>
    </source>
</evidence>
<dbReference type="PROSITE" id="PS00136">
    <property type="entry name" value="SUBTILASE_ASP"/>
    <property type="match status" value="1"/>
</dbReference>
<keyword evidence="8 10" id="KW-0720">Serine protease</keyword>
<dbReference type="InterPro" id="IPR000209">
    <property type="entry name" value="Peptidase_S8/S53_dom"/>
</dbReference>
<dbReference type="PANTHER" id="PTHR43806">
    <property type="entry name" value="PEPTIDASE S8"/>
    <property type="match status" value="1"/>
</dbReference>
<feature type="domain" description="Peptidase S8/S53" evidence="11">
    <location>
        <begin position="65"/>
        <end position="284"/>
    </location>
</feature>
<comment type="caution">
    <text evidence="12">The sequence shown here is derived from an EMBL/GenBank/DDBJ whole genome shotgun (WGS) entry which is preliminary data.</text>
</comment>
<feature type="active site" description="Charge relay system" evidence="10">
    <location>
        <position position="73"/>
    </location>
</feature>
<dbReference type="HOGENOM" id="CLU_011263_15_0_9"/>
<dbReference type="EMBL" id="AHES01000088">
    <property type="protein sequence ID" value="EOO65013.1"/>
    <property type="molecule type" value="Genomic_DNA"/>
</dbReference>
<dbReference type="Pfam" id="PF00082">
    <property type="entry name" value="Peptidase_S8"/>
    <property type="match status" value="1"/>
</dbReference>
<keyword evidence="4" id="KW-0964">Secreted</keyword>
<protein>
    <recommendedName>
        <fullName evidence="11">Peptidase S8/S53 domain-containing protein</fullName>
    </recommendedName>
</protein>
<dbReference type="SUPFAM" id="SSF52743">
    <property type="entry name" value="Subtilisin-like"/>
    <property type="match status" value="1"/>
</dbReference>
<dbReference type="GO" id="GO:0006508">
    <property type="term" value="P:proteolysis"/>
    <property type="evidence" value="ECO:0007669"/>
    <property type="project" value="UniProtKB-KW"/>
</dbReference>
<keyword evidence="6" id="KW-0479">Metal-binding</keyword>
<dbReference type="InterPro" id="IPR034202">
    <property type="entry name" value="Subtilisin_Carlsberg-like"/>
</dbReference>
<dbReference type="PRINTS" id="PR00723">
    <property type="entry name" value="SUBTILISIN"/>
</dbReference>
<evidence type="ECO:0000256" key="9">
    <source>
        <dbReference type="ARBA" id="ARBA00022837"/>
    </source>
</evidence>
<evidence type="ECO:0000256" key="1">
    <source>
        <dbReference type="ARBA" id="ARBA00001913"/>
    </source>
</evidence>
<feature type="active site" description="Charge relay system" evidence="10">
    <location>
        <position position="260"/>
    </location>
</feature>
<evidence type="ECO:0000256" key="10">
    <source>
        <dbReference type="PROSITE-ProRule" id="PRU01240"/>
    </source>
</evidence>
<organism evidence="12 13">
    <name type="scientific">Bacillus cereus VD021</name>
    <dbReference type="NCBI Taxonomy" id="1053224"/>
    <lineage>
        <taxon>Bacteria</taxon>
        <taxon>Bacillati</taxon>
        <taxon>Bacillota</taxon>
        <taxon>Bacilli</taxon>
        <taxon>Bacillales</taxon>
        <taxon>Bacillaceae</taxon>
        <taxon>Bacillus</taxon>
        <taxon>Bacillus cereus group</taxon>
    </lineage>
</organism>
<dbReference type="PANTHER" id="PTHR43806:SF11">
    <property type="entry name" value="CEREVISIN-RELATED"/>
    <property type="match status" value="1"/>
</dbReference>
<dbReference type="InterPro" id="IPR015500">
    <property type="entry name" value="Peptidase_S8_subtilisin-rel"/>
</dbReference>
<dbReference type="InterPro" id="IPR023827">
    <property type="entry name" value="Peptidase_S8_Asp-AS"/>
</dbReference>
<dbReference type="PROSITE" id="PS00137">
    <property type="entry name" value="SUBTILASE_HIS"/>
    <property type="match status" value="1"/>
</dbReference>
<name>R8GWR8_BACCE</name>
<dbReference type="CDD" id="cd07477">
    <property type="entry name" value="Peptidases_S8_Subtilisin_subset"/>
    <property type="match status" value="1"/>
</dbReference>
<dbReference type="AlphaFoldDB" id="R8GWR8"/>
<keyword evidence="9" id="KW-0106">Calcium</keyword>
<evidence type="ECO:0000313" key="12">
    <source>
        <dbReference type="EMBL" id="EOO65013.1"/>
    </source>
</evidence>
<dbReference type="GO" id="GO:0046872">
    <property type="term" value="F:metal ion binding"/>
    <property type="evidence" value="ECO:0007669"/>
    <property type="project" value="UniProtKB-KW"/>
</dbReference>
<dbReference type="PATRIC" id="fig|1053224.3.peg.6205"/>
<dbReference type="InterPro" id="IPR022398">
    <property type="entry name" value="Peptidase_S8_His-AS"/>
</dbReference>
<evidence type="ECO:0000256" key="7">
    <source>
        <dbReference type="ARBA" id="ARBA00022801"/>
    </source>
</evidence>
<dbReference type="RefSeq" id="WP_016101427.1">
    <property type="nucleotide sequence ID" value="NZ_KB976278.1"/>
</dbReference>
<dbReference type="GO" id="GO:0005576">
    <property type="term" value="C:extracellular region"/>
    <property type="evidence" value="ECO:0007669"/>
    <property type="project" value="UniProtKB-SubCell"/>
</dbReference>
<reference evidence="12 13" key="1">
    <citation type="submission" date="2012-12" db="EMBL/GenBank/DDBJ databases">
        <title>The Genome Sequence of Bacillus cereus VD021.</title>
        <authorList>
            <consortium name="The Broad Institute Genome Sequencing Platform"/>
            <consortium name="The Broad Institute Genome Sequencing Center for Infectious Disease"/>
            <person name="Feldgarden M."/>
            <person name="Van der Auwera G.A."/>
            <person name="Mahillon J."/>
            <person name="Duprez V."/>
            <person name="Timmery S."/>
            <person name="Mattelet C."/>
            <person name="Dierick K."/>
            <person name="Sun M."/>
            <person name="Yu Z."/>
            <person name="Zhu L."/>
            <person name="Hu X."/>
            <person name="Shank E.B."/>
            <person name="Swiecicka I."/>
            <person name="Hansen B.M."/>
            <person name="Andrup L."/>
            <person name="Walker B."/>
            <person name="Young S.K."/>
            <person name="Zeng Q."/>
            <person name="Gargeya S."/>
            <person name="Fitzgerald M."/>
            <person name="Haas B."/>
            <person name="Abouelleil A."/>
            <person name="Alvarado L."/>
            <person name="Arachchi H.M."/>
            <person name="Berlin A.M."/>
            <person name="Chapman S.B."/>
            <person name="Dewar J."/>
            <person name="Goldberg J."/>
            <person name="Griggs A."/>
            <person name="Gujja S."/>
            <person name="Hansen M."/>
            <person name="Howarth C."/>
            <person name="Imamovic A."/>
            <person name="Larimer J."/>
            <person name="McCowan C."/>
            <person name="Murphy C."/>
            <person name="Neiman D."/>
            <person name="Pearson M."/>
            <person name="Priest M."/>
            <person name="Roberts A."/>
            <person name="Saif S."/>
            <person name="Shea T."/>
            <person name="Sisk P."/>
            <person name="Sykes S."/>
            <person name="Wortman J."/>
            <person name="Nusbaum C."/>
            <person name="Birren B."/>
        </authorList>
    </citation>
    <scope>NUCLEOTIDE SEQUENCE [LARGE SCALE GENOMIC DNA]</scope>
    <source>
        <strain evidence="12 13">VD021</strain>
    </source>
</reference>
<keyword evidence="7 10" id="KW-0378">Hydrolase</keyword>
<sequence>MYSFILLSILILLSYIYFFYKQQNVLLKIAKPNEIDLLHTSKTQQITSWALSNLNVQKLNNSSNKKIKIAILDSGIDKNHEDLQDTVIKEYNAINPQEPVTDTLGHGTTIAGILAAQNNTIGISGISSSCVEIYSVKVLNDNGKGKIDNLIRGINWSIDNNVDILNISFGMSSNNVDLENVIKKALQAGIIVVASAGNNYGGNVEYPANYKDVISVTAVDHTYKIASFTAKKGKIDFSAPGVDILTTSILNNYTIEHGTSLATAHVTGIISLILANHEKFNLSTNKKNLPKEIYTILEQHSVNIGKKTHYGNGFIKI</sequence>
<dbReference type="InterPro" id="IPR036852">
    <property type="entry name" value="Peptidase_S8/S53_dom_sf"/>
</dbReference>
<proteinExistence type="inferred from homology"/>
<comment type="similarity">
    <text evidence="3 10">Belongs to the peptidase S8 family.</text>
</comment>
<feature type="active site" description="Charge relay system" evidence="10">
    <location>
        <position position="106"/>
    </location>
</feature>
<comment type="subcellular location">
    <subcellularLocation>
        <location evidence="2">Secreted</location>
    </subcellularLocation>
</comment>
<evidence type="ECO:0000259" key="11">
    <source>
        <dbReference type="Pfam" id="PF00082"/>
    </source>
</evidence>
<dbReference type="InterPro" id="IPR050131">
    <property type="entry name" value="Peptidase_S8_subtilisin-like"/>
</dbReference>
<dbReference type="GO" id="GO:0004252">
    <property type="term" value="F:serine-type endopeptidase activity"/>
    <property type="evidence" value="ECO:0007669"/>
    <property type="project" value="UniProtKB-UniRule"/>
</dbReference>
<dbReference type="Proteomes" id="UP000014040">
    <property type="component" value="Unassembled WGS sequence"/>
</dbReference>
<comment type="cofactor">
    <cofactor evidence="1">
        <name>Ca(2+)</name>
        <dbReference type="ChEBI" id="CHEBI:29108"/>
    </cofactor>
</comment>
<dbReference type="PROSITE" id="PS51892">
    <property type="entry name" value="SUBTILASE"/>
    <property type="match status" value="1"/>
</dbReference>
<keyword evidence="5 10" id="KW-0645">Protease</keyword>
<evidence type="ECO:0000256" key="6">
    <source>
        <dbReference type="ARBA" id="ARBA00022723"/>
    </source>
</evidence>
<evidence type="ECO:0000256" key="4">
    <source>
        <dbReference type="ARBA" id="ARBA00022525"/>
    </source>
</evidence>
<evidence type="ECO:0000256" key="5">
    <source>
        <dbReference type="ARBA" id="ARBA00022670"/>
    </source>
</evidence>
<dbReference type="Gene3D" id="3.40.50.200">
    <property type="entry name" value="Peptidase S8/S53 domain"/>
    <property type="match status" value="1"/>
</dbReference>
<evidence type="ECO:0000256" key="2">
    <source>
        <dbReference type="ARBA" id="ARBA00004613"/>
    </source>
</evidence>